<name>A0A075APR5_ROZAC</name>
<proteinExistence type="predicted"/>
<accession>A0A075APR5</accession>
<gene>
    <name evidence="1" type="ORF">O9G_005109</name>
    <name evidence="2" type="ORF">ROZALSC1DRAFT_28284</name>
</gene>
<dbReference type="HOGENOM" id="CLU_1797561_0_0_1"/>
<dbReference type="EMBL" id="KE561177">
    <property type="protein sequence ID" value="EPZ32146.1"/>
    <property type="molecule type" value="Genomic_DNA"/>
</dbReference>
<dbReference type="EMBL" id="ML005097">
    <property type="protein sequence ID" value="RKP20212.1"/>
    <property type="molecule type" value="Genomic_DNA"/>
</dbReference>
<organism evidence="1 3">
    <name type="scientific">Rozella allomycis (strain CSF55)</name>
    <dbReference type="NCBI Taxonomy" id="988480"/>
    <lineage>
        <taxon>Eukaryota</taxon>
        <taxon>Fungi</taxon>
        <taxon>Fungi incertae sedis</taxon>
        <taxon>Cryptomycota</taxon>
        <taxon>Cryptomycota incertae sedis</taxon>
        <taxon>Rozella</taxon>
    </lineage>
</organism>
<reference evidence="4" key="2">
    <citation type="journal article" date="2018" name="Nat. Microbiol.">
        <title>Leveraging single-cell genomics to expand the fungal tree of life.</title>
        <authorList>
            <person name="Ahrendt S.R."/>
            <person name="Quandt C.A."/>
            <person name="Ciobanu D."/>
            <person name="Clum A."/>
            <person name="Salamov A."/>
            <person name="Andreopoulos B."/>
            <person name="Cheng J.F."/>
            <person name="Woyke T."/>
            <person name="Pelin A."/>
            <person name="Henrissat B."/>
            <person name="Reynolds N.K."/>
            <person name="Benny G.L."/>
            <person name="Smith M.E."/>
            <person name="James T.Y."/>
            <person name="Grigoriev I.V."/>
        </authorList>
    </citation>
    <scope>NUCLEOTIDE SEQUENCE [LARGE SCALE GENOMIC DNA]</scope>
    <source>
        <strain evidence="4">CSF55</strain>
    </source>
</reference>
<evidence type="ECO:0000313" key="2">
    <source>
        <dbReference type="EMBL" id="RKP20212.1"/>
    </source>
</evidence>
<reference evidence="2" key="3">
    <citation type="submission" date="2018-08" db="EMBL/GenBank/DDBJ databases">
        <title>Leveraging single-cell genomics to expand the Fungal Tree of Life.</title>
        <authorList>
            <consortium name="DOE Joint Genome Institute"/>
            <person name="Ahrendt S.R."/>
            <person name="Quandt C.A."/>
            <person name="Ciobanu D."/>
            <person name="Clum A."/>
            <person name="Salamov A."/>
            <person name="Andreopoulos B."/>
            <person name="Cheng J.-F."/>
            <person name="Woyke T."/>
            <person name="Pelin A."/>
            <person name="Henrissat B."/>
            <person name="Reynolds N."/>
            <person name="Benny G.L."/>
            <person name="Smith M.E."/>
            <person name="James T.Y."/>
            <person name="Grigoriev I.V."/>
        </authorList>
    </citation>
    <scope>NUCLEOTIDE SEQUENCE</scope>
    <source>
        <strain evidence="2">CSF55</strain>
    </source>
</reference>
<reference evidence="1 3" key="1">
    <citation type="journal article" date="2013" name="Curr. Biol.">
        <title>Shared signatures of parasitism and phylogenomics unite Cryptomycota and microsporidia.</title>
        <authorList>
            <person name="James T.Y."/>
            <person name="Pelin A."/>
            <person name="Bonen L."/>
            <person name="Ahrendt S."/>
            <person name="Sain D."/>
            <person name="Corradi N."/>
            <person name="Stajich J.E."/>
        </authorList>
    </citation>
    <scope>NUCLEOTIDE SEQUENCE [LARGE SCALE GENOMIC DNA]</scope>
    <source>
        <strain evidence="1 3">CSF55</strain>
        <strain evidence="1 3">CSF55</strain>
    </source>
</reference>
<keyword evidence="3" id="KW-1185">Reference proteome</keyword>
<sequence length="144" mass="17089">MTRKSYGRVLNIQLNALNKKEGVEKAIKMVANYSVLYPYMNEVNKTFLIAYEFDHELKDYNLKNIQEYITKHNLINEHVLLKIKMTSQKAVFMDLPGIKVETAQYVTVHPKREFDDAFQRNRKKSDFAIKRVKNNMKEKQRNVC</sequence>
<dbReference type="Proteomes" id="UP000281549">
    <property type="component" value="Unassembled WGS sequence"/>
</dbReference>
<evidence type="ECO:0000313" key="3">
    <source>
        <dbReference type="Proteomes" id="UP000030755"/>
    </source>
</evidence>
<evidence type="ECO:0000313" key="1">
    <source>
        <dbReference type="EMBL" id="EPZ32146.1"/>
    </source>
</evidence>
<evidence type="ECO:0000313" key="4">
    <source>
        <dbReference type="Proteomes" id="UP000281549"/>
    </source>
</evidence>
<protein>
    <submittedName>
        <fullName evidence="1">Uncharacterized protein</fullName>
    </submittedName>
</protein>
<dbReference type="AlphaFoldDB" id="A0A075APR5"/>
<dbReference type="Proteomes" id="UP000030755">
    <property type="component" value="Unassembled WGS sequence"/>
</dbReference>